<evidence type="ECO:0000256" key="2">
    <source>
        <dbReference type="ARBA" id="ARBA00012274"/>
    </source>
</evidence>
<dbReference type="InterPro" id="IPR024434">
    <property type="entry name" value="TSCPD_dom"/>
</dbReference>
<dbReference type="NCBIfam" id="TIGR03905">
    <property type="entry name" value="TIGR03905_4_Cys"/>
    <property type="match status" value="1"/>
</dbReference>
<comment type="similarity">
    <text evidence="1">Belongs to the ribonucleoside diphosphate reductase class-2 family.</text>
</comment>
<name>A0ABU4W666_9FUSO</name>
<gene>
    <name evidence="7" type="ORF">RFV38_00680</name>
</gene>
<dbReference type="Proteomes" id="UP001279681">
    <property type="component" value="Unassembled WGS sequence"/>
</dbReference>
<organism evidence="7 8">
    <name type="scientific">Candidatus Cetobacterium colombiensis</name>
    <dbReference type="NCBI Taxonomy" id="3073100"/>
    <lineage>
        <taxon>Bacteria</taxon>
        <taxon>Fusobacteriati</taxon>
        <taxon>Fusobacteriota</taxon>
        <taxon>Fusobacteriia</taxon>
        <taxon>Fusobacteriales</taxon>
        <taxon>Fusobacteriaceae</taxon>
        <taxon>Cetobacterium</taxon>
    </lineage>
</organism>
<dbReference type="EC" id="1.17.4.1" evidence="2"/>
<keyword evidence="3" id="KW-0237">DNA synthesis</keyword>
<comment type="catalytic activity">
    <reaction evidence="5">
        <text>a 2'-deoxyribonucleoside 5'-diphosphate + [thioredoxin]-disulfide + H2O = a ribonucleoside 5'-diphosphate + [thioredoxin]-dithiol</text>
        <dbReference type="Rhea" id="RHEA:23252"/>
        <dbReference type="Rhea" id="RHEA-COMP:10698"/>
        <dbReference type="Rhea" id="RHEA-COMP:10700"/>
        <dbReference type="ChEBI" id="CHEBI:15377"/>
        <dbReference type="ChEBI" id="CHEBI:29950"/>
        <dbReference type="ChEBI" id="CHEBI:50058"/>
        <dbReference type="ChEBI" id="CHEBI:57930"/>
        <dbReference type="ChEBI" id="CHEBI:73316"/>
        <dbReference type="EC" id="1.17.4.1"/>
    </reaction>
</comment>
<keyword evidence="4" id="KW-0547">Nucleotide-binding</keyword>
<evidence type="ECO:0000256" key="4">
    <source>
        <dbReference type="ARBA" id="ARBA00022741"/>
    </source>
</evidence>
<reference evidence="8" key="1">
    <citation type="submission" date="2023-07" db="EMBL/GenBank/DDBJ databases">
        <authorList>
            <person name="Colorado M.A."/>
            <person name="Villamil L.M."/>
            <person name="Melo J.F."/>
            <person name="Rodriguez J.A."/>
            <person name="Ruiz R.Y."/>
        </authorList>
    </citation>
    <scope>NUCLEOTIDE SEQUENCE [LARGE SCALE GENOMIC DNA]</scope>
    <source>
        <strain evidence="8">C33</strain>
    </source>
</reference>
<dbReference type="Pfam" id="PF12637">
    <property type="entry name" value="TSCPD"/>
    <property type="match status" value="1"/>
</dbReference>
<proteinExistence type="inferred from homology"/>
<evidence type="ECO:0000259" key="6">
    <source>
        <dbReference type="Pfam" id="PF12637"/>
    </source>
</evidence>
<protein>
    <recommendedName>
        <fullName evidence="2">ribonucleoside-diphosphate reductase</fullName>
        <ecNumber evidence="2">1.17.4.1</ecNumber>
    </recommendedName>
</protein>
<dbReference type="EMBL" id="JAVIKH010000001">
    <property type="protein sequence ID" value="MDX8335025.1"/>
    <property type="molecule type" value="Genomic_DNA"/>
</dbReference>
<evidence type="ECO:0000256" key="3">
    <source>
        <dbReference type="ARBA" id="ARBA00022634"/>
    </source>
</evidence>
<dbReference type="RefSeq" id="WP_320312438.1">
    <property type="nucleotide sequence ID" value="NZ_JAVIKH010000001.1"/>
</dbReference>
<evidence type="ECO:0000313" key="8">
    <source>
        <dbReference type="Proteomes" id="UP001279681"/>
    </source>
</evidence>
<comment type="caution">
    <text evidence="7">The sequence shown here is derived from an EMBL/GenBank/DDBJ whole genome shotgun (WGS) entry which is preliminary data.</text>
</comment>
<accession>A0ABU4W666</accession>
<evidence type="ECO:0000256" key="1">
    <source>
        <dbReference type="ARBA" id="ARBA00007405"/>
    </source>
</evidence>
<evidence type="ECO:0000313" key="7">
    <source>
        <dbReference type="EMBL" id="MDX8335025.1"/>
    </source>
</evidence>
<dbReference type="InterPro" id="IPR023806">
    <property type="entry name" value="CHP03905"/>
</dbReference>
<sequence>MKILKTKGVCAKEIGVKLNGDIIEKIEFFGGCDGNTVAIEKLVEGMKIEEVIKRLEGIDCSERGTSCPDQLSKLLKELV</sequence>
<evidence type="ECO:0000256" key="5">
    <source>
        <dbReference type="ARBA" id="ARBA00047754"/>
    </source>
</evidence>
<feature type="domain" description="TSCPD" evidence="6">
    <location>
        <begin position="6"/>
        <end position="78"/>
    </location>
</feature>
<keyword evidence="8" id="KW-1185">Reference proteome</keyword>